<evidence type="ECO:0000313" key="2">
    <source>
        <dbReference type="EMBL" id="UYV69041.1"/>
    </source>
</evidence>
<organism evidence="2 3">
    <name type="scientific">Cordylochernes scorpioides</name>
    <dbReference type="NCBI Taxonomy" id="51811"/>
    <lineage>
        <taxon>Eukaryota</taxon>
        <taxon>Metazoa</taxon>
        <taxon>Ecdysozoa</taxon>
        <taxon>Arthropoda</taxon>
        <taxon>Chelicerata</taxon>
        <taxon>Arachnida</taxon>
        <taxon>Pseudoscorpiones</taxon>
        <taxon>Cheliferoidea</taxon>
        <taxon>Chernetidae</taxon>
        <taxon>Cordylochernes</taxon>
    </lineage>
</organism>
<dbReference type="InterPro" id="IPR051425">
    <property type="entry name" value="Formin_Homology"/>
</dbReference>
<dbReference type="PANTHER" id="PTHR45725:SF1">
    <property type="entry name" value="DISHEVELLED ASSOCIATED ACTIVATOR OF MORPHOGENESIS, ISOFORM D"/>
    <property type="match status" value="1"/>
</dbReference>
<name>A0ABY6KJM8_9ARAC</name>
<dbReference type="InterPro" id="IPR010473">
    <property type="entry name" value="GTPase-bd"/>
</dbReference>
<evidence type="ECO:0000259" key="1">
    <source>
        <dbReference type="SMART" id="SM01140"/>
    </source>
</evidence>
<dbReference type="EMBL" id="CP092868">
    <property type="protein sequence ID" value="UYV69041.1"/>
    <property type="molecule type" value="Genomic_DNA"/>
</dbReference>
<sequence length="224" mass="25276">MGLQQLVVRSTGEADKMPHRGGGWCGCLKSREPPEITYEVVGEGVVSLQPHPLTPTQPLPPVEQLNSMFAEIVEELDLTGDKKEALFNLPPEKKWQLYLSKKMFIQKYEHTLWYNAAMFQEGADHNPEFYIEKVNEMASLPYSEEEAERVKLIDNLKTALRTQPNSFVTRFLDQDGLPAILNFLNKMDYETGQSAIHTSLIGSLKALMNNSVSYPSISRESGRG</sequence>
<evidence type="ECO:0000313" key="3">
    <source>
        <dbReference type="Proteomes" id="UP001235939"/>
    </source>
</evidence>
<protein>
    <submittedName>
        <fullName evidence="2">DAAM2</fullName>
    </submittedName>
</protein>
<dbReference type="Pfam" id="PF06371">
    <property type="entry name" value="Drf_GBD"/>
    <property type="match status" value="1"/>
</dbReference>
<gene>
    <name evidence="2" type="ORF">LAZ67_6002159</name>
</gene>
<dbReference type="InterPro" id="IPR011989">
    <property type="entry name" value="ARM-like"/>
</dbReference>
<feature type="domain" description="Formin GTPase-binding" evidence="1">
    <location>
        <begin position="57"/>
        <end position="219"/>
    </location>
</feature>
<dbReference type="SMART" id="SM01140">
    <property type="entry name" value="Drf_GBD"/>
    <property type="match status" value="1"/>
</dbReference>
<dbReference type="Proteomes" id="UP001235939">
    <property type="component" value="Chromosome 06"/>
</dbReference>
<dbReference type="SUPFAM" id="SSF48371">
    <property type="entry name" value="ARM repeat"/>
    <property type="match status" value="1"/>
</dbReference>
<reference evidence="2 3" key="1">
    <citation type="submission" date="2022-01" db="EMBL/GenBank/DDBJ databases">
        <title>A chromosomal length assembly of Cordylochernes scorpioides.</title>
        <authorList>
            <person name="Zeh D."/>
            <person name="Zeh J."/>
        </authorList>
    </citation>
    <scope>NUCLEOTIDE SEQUENCE [LARGE SCALE GENOMIC DNA]</scope>
    <source>
        <strain evidence="2">IN4F17</strain>
        <tissue evidence="2">Whole Body</tissue>
    </source>
</reference>
<dbReference type="Gene3D" id="1.25.10.10">
    <property type="entry name" value="Leucine-rich Repeat Variant"/>
    <property type="match status" value="1"/>
</dbReference>
<proteinExistence type="predicted"/>
<keyword evidence="3" id="KW-1185">Reference proteome</keyword>
<dbReference type="InterPro" id="IPR016024">
    <property type="entry name" value="ARM-type_fold"/>
</dbReference>
<accession>A0ABY6KJM8</accession>
<dbReference type="PANTHER" id="PTHR45725">
    <property type="entry name" value="FORMIN HOMOLOGY 2 FAMILY MEMBER"/>
    <property type="match status" value="1"/>
</dbReference>